<keyword evidence="2" id="KW-1185">Reference proteome</keyword>
<accession>A0A8X6PSJ4</accession>
<dbReference type="EMBL" id="BMAW01118257">
    <property type="protein sequence ID" value="GFT78770.1"/>
    <property type="molecule type" value="Genomic_DNA"/>
</dbReference>
<evidence type="ECO:0000313" key="2">
    <source>
        <dbReference type="Proteomes" id="UP000887013"/>
    </source>
</evidence>
<sequence>MVIRRITRLSVDRQLEVQVNCMNRLRALQPISETWDLSRQQSRMKPLLKLQEKIEFSTDRHDNDNTHDVKHNDVLFDKNSKNAGDRNVDSTNDIYKAFSFHDHIEKFVDKRENESNVLNSYEDIEKVNELHAVNNMHDSGDRNVDSTNDIYKAFSFHDHIEKFVDKRENESNVLNSYEDIEKVNELHAVNNMHEIAKKSNPSLWGLSPDQKV</sequence>
<reference evidence="1" key="1">
    <citation type="submission" date="2020-08" db="EMBL/GenBank/DDBJ databases">
        <title>Multicomponent nature underlies the extraordinary mechanical properties of spider dragline silk.</title>
        <authorList>
            <person name="Kono N."/>
            <person name="Nakamura H."/>
            <person name="Mori M."/>
            <person name="Yoshida Y."/>
            <person name="Ohtoshi R."/>
            <person name="Malay A.D."/>
            <person name="Moran D.A.P."/>
            <person name="Tomita M."/>
            <person name="Numata K."/>
            <person name="Arakawa K."/>
        </authorList>
    </citation>
    <scope>NUCLEOTIDE SEQUENCE</scope>
</reference>
<gene>
    <name evidence="1" type="ORF">NPIL_56631</name>
</gene>
<proteinExistence type="predicted"/>
<name>A0A8X6PSJ4_NEPPI</name>
<dbReference type="Proteomes" id="UP000887013">
    <property type="component" value="Unassembled WGS sequence"/>
</dbReference>
<organism evidence="1 2">
    <name type="scientific">Nephila pilipes</name>
    <name type="common">Giant wood spider</name>
    <name type="synonym">Nephila maculata</name>
    <dbReference type="NCBI Taxonomy" id="299642"/>
    <lineage>
        <taxon>Eukaryota</taxon>
        <taxon>Metazoa</taxon>
        <taxon>Ecdysozoa</taxon>
        <taxon>Arthropoda</taxon>
        <taxon>Chelicerata</taxon>
        <taxon>Arachnida</taxon>
        <taxon>Araneae</taxon>
        <taxon>Araneomorphae</taxon>
        <taxon>Entelegynae</taxon>
        <taxon>Araneoidea</taxon>
        <taxon>Nephilidae</taxon>
        <taxon>Nephila</taxon>
    </lineage>
</organism>
<dbReference type="AlphaFoldDB" id="A0A8X6PSJ4"/>
<protein>
    <submittedName>
        <fullName evidence="1">Uncharacterized protein</fullName>
    </submittedName>
</protein>
<comment type="caution">
    <text evidence="1">The sequence shown here is derived from an EMBL/GenBank/DDBJ whole genome shotgun (WGS) entry which is preliminary data.</text>
</comment>
<evidence type="ECO:0000313" key="1">
    <source>
        <dbReference type="EMBL" id="GFT78770.1"/>
    </source>
</evidence>